<keyword evidence="1" id="KW-0472">Membrane</keyword>
<evidence type="ECO:0000313" key="2">
    <source>
        <dbReference type="EMBL" id="TCL69222.1"/>
    </source>
</evidence>
<feature type="transmembrane region" description="Helical" evidence="1">
    <location>
        <begin position="288"/>
        <end position="306"/>
    </location>
</feature>
<feature type="transmembrane region" description="Helical" evidence="1">
    <location>
        <begin position="42"/>
        <end position="64"/>
    </location>
</feature>
<feature type="transmembrane region" description="Helical" evidence="1">
    <location>
        <begin position="126"/>
        <end position="154"/>
    </location>
</feature>
<keyword evidence="1" id="KW-1133">Transmembrane helix</keyword>
<dbReference type="AlphaFoldDB" id="A0A4R1RTB6"/>
<dbReference type="Proteomes" id="UP000295455">
    <property type="component" value="Unassembled WGS sequence"/>
</dbReference>
<dbReference type="Pfam" id="PF19992">
    <property type="entry name" value="DUF6427"/>
    <property type="match status" value="1"/>
</dbReference>
<keyword evidence="3" id="KW-1185">Reference proteome</keyword>
<evidence type="ECO:0000256" key="1">
    <source>
        <dbReference type="SAM" id="Phobius"/>
    </source>
</evidence>
<accession>A0A4R1RTB6</accession>
<feature type="transmembrane region" description="Helical" evidence="1">
    <location>
        <begin position="76"/>
        <end position="106"/>
    </location>
</feature>
<dbReference type="OrthoDB" id="1439867at2"/>
<dbReference type="EMBL" id="SLUP01000001">
    <property type="protein sequence ID" value="TCL69222.1"/>
    <property type="molecule type" value="Genomic_DNA"/>
</dbReference>
<feature type="transmembrane region" description="Helical" evidence="1">
    <location>
        <begin position="208"/>
        <end position="227"/>
    </location>
</feature>
<protein>
    <submittedName>
        <fullName evidence="2">Uncharacterized protein</fullName>
    </submittedName>
</protein>
<feature type="transmembrane region" description="Helical" evidence="1">
    <location>
        <begin position="264"/>
        <end position="281"/>
    </location>
</feature>
<dbReference type="InterPro" id="IPR045625">
    <property type="entry name" value="DUF6427"/>
</dbReference>
<reference evidence="2 3" key="1">
    <citation type="submission" date="2019-03" db="EMBL/GenBank/DDBJ databases">
        <title>Genomic Encyclopedia of Type Strains, Phase IV (KMG-IV): sequencing the most valuable type-strain genomes for metagenomic binning, comparative biology and taxonomic classification.</title>
        <authorList>
            <person name="Goeker M."/>
        </authorList>
    </citation>
    <scope>NUCLEOTIDE SEQUENCE [LARGE SCALE GENOMIC DNA]</scope>
    <source>
        <strain evidence="2 3">DSM 18792</strain>
    </source>
</reference>
<name>A0A4R1RTB6_9FLAO</name>
<feature type="transmembrane region" description="Helical" evidence="1">
    <location>
        <begin position="161"/>
        <end position="183"/>
    </location>
</feature>
<feature type="transmembrane region" description="Helical" evidence="1">
    <location>
        <begin position="12"/>
        <end position="30"/>
    </location>
</feature>
<keyword evidence="1" id="KW-0812">Transmembrane</keyword>
<feature type="transmembrane region" description="Helical" evidence="1">
    <location>
        <begin position="239"/>
        <end position="258"/>
    </location>
</feature>
<evidence type="ECO:0000313" key="3">
    <source>
        <dbReference type="Proteomes" id="UP000295455"/>
    </source>
</evidence>
<gene>
    <name evidence="2" type="ORF">EV196_101657</name>
</gene>
<sequence length="307" mass="35055">MITSIFNKSKSINFIIVLFITVLAFLAARTNLITEPVTPAFVFKQITVFGICVLTILVFNFIITKNSLTQTNNYEILLFSLFLLAIVQTTSHTNILISNLFVLLGLRRIISLRSQKNIKNKLFDAALFIAMASLFYFWAILFFIVFLFSLIFYSDNNIRHWIIPFIGVVSVFSISVGVSVIVYDDFFGIFTSPRSVSYDFSPYNSTKYLVAITMLLSFGIWSSIFYMQSIKKKKKDLRASFKIVIVTAILAFVLISLAPNKNGSEFLFLFAPLAIIITNYIEIVEDKWFKEVFLALLILTPFLVLML</sequence>
<comment type="caution">
    <text evidence="2">The sequence shown here is derived from an EMBL/GenBank/DDBJ whole genome shotgun (WGS) entry which is preliminary data.</text>
</comment>
<dbReference type="RefSeq" id="WP_132214801.1">
    <property type="nucleotide sequence ID" value="NZ_OX156936.1"/>
</dbReference>
<proteinExistence type="predicted"/>
<organism evidence="2 3">
    <name type="scientific">Mariniflexile fucanivorans</name>
    <dbReference type="NCBI Taxonomy" id="264023"/>
    <lineage>
        <taxon>Bacteria</taxon>
        <taxon>Pseudomonadati</taxon>
        <taxon>Bacteroidota</taxon>
        <taxon>Flavobacteriia</taxon>
        <taxon>Flavobacteriales</taxon>
        <taxon>Flavobacteriaceae</taxon>
        <taxon>Mariniflexile</taxon>
    </lineage>
</organism>